<sequence>MIYLISGLLIFAMGLFYLIHPAKSPTRVYSYSSELATATRSGFYLAQRWCRNAFLFVGAIELLLGFIVTYFHLTYFEGAWTLTVYLAIAVIFLHTEVKLRHYLMRIGQLPAAYQK</sequence>
<name>A0A0R1VZ33_9LACO</name>
<reference evidence="2 3" key="1">
    <citation type="journal article" date="2015" name="Genome Announc.">
        <title>Expanding the biotechnology potential of lactobacilli through comparative genomics of 213 strains and associated genera.</title>
        <authorList>
            <person name="Sun Z."/>
            <person name="Harris H.M."/>
            <person name="McCann A."/>
            <person name="Guo C."/>
            <person name="Argimon S."/>
            <person name="Zhang W."/>
            <person name="Yang X."/>
            <person name="Jeffery I.B."/>
            <person name="Cooney J.C."/>
            <person name="Kagawa T.F."/>
            <person name="Liu W."/>
            <person name="Song Y."/>
            <person name="Salvetti E."/>
            <person name="Wrobel A."/>
            <person name="Rasinkangas P."/>
            <person name="Parkhill J."/>
            <person name="Rea M.C."/>
            <person name="O'Sullivan O."/>
            <person name="Ritari J."/>
            <person name="Douillard F.P."/>
            <person name="Paul Ross R."/>
            <person name="Yang R."/>
            <person name="Briner A.E."/>
            <person name="Felis G.E."/>
            <person name="de Vos W.M."/>
            <person name="Barrangou R."/>
            <person name="Klaenhammer T.R."/>
            <person name="Caufield P.W."/>
            <person name="Cui Y."/>
            <person name="Zhang H."/>
            <person name="O'Toole P.W."/>
        </authorList>
    </citation>
    <scope>NUCLEOTIDE SEQUENCE [LARGE SCALE GENOMIC DNA]</scope>
    <source>
        <strain evidence="2 3">DSM 17758</strain>
    </source>
</reference>
<comment type="caution">
    <text evidence="2">The sequence shown here is derived from an EMBL/GenBank/DDBJ whole genome shotgun (WGS) entry which is preliminary data.</text>
</comment>
<accession>A0A0R1VZ33</accession>
<dbReference type="PATRIC" id="fig|1423735.3.peg.1239"/>
<evidence type="ECO:0000256" key="1">
    <source>
        <dbReference type="SAM" id="Phobius"/>
    </source>
</evidence>
<dbReference type="OrthoDB" id="2312248at2"/>
<feature type="transmembrane region" description="Helical" evidence="1">
    <location>
        <begin position="53"/>
        <end position="73"/>
    </location>
</feature>
<dbReference type="AlphaFoldDB" id="A0A0R1VZ33"/>
<dbReference type="Proteomes" id="UP000051315">
    <property type="component" value="Unassembled WGS sequence"/>
</dbReference>
<keyword evidence="1" id="KW-0472">Membrane</keyword>
<feature type="transmembrane region" description="Helical" evidence="1">
    <location>
        <begin position="79"/>
        <end position="97"/>
    </location>
</feature>
<evidence type="ECO:0008006" key="4">
    <source>
        <dbReference type="Google" id="ProtNLM"/>
    </source>
</evidence>
<organism evidence="2 3">
    <name type="scientific">Lapidilactobacillus concavus DSM 17758</name>
    <dbReference type="NCBI Taxonomy" id="1423735"/>
    <lineage>
        <taxon>Bacteria</taxon>
        <taxon>Bacillati</taxon>
        <taxon>Bacillota</taxon>
        <taxon>Bacilli</taxon>
        <taxon>Lactobacillales</taxon>
        <taxon>Lactobacillaceae</taxon>
        <taxon>Lapidilactobacillus</taxon>
    </lineage>
</organism>
<dbReference type="RefSeq" id="WP_057823858.1">
    <property type="nucleotide sequence ID" value="NZ_AZFX01000036.1"/>
</dbReference>
<keyword evidence="3" id="KW-1185">Reference proteome</keyword>
<dbReference type="STRING" id="1423735.FC15_GL001193"/>
<gene>
    <name evidence="2" type="ORF">FC15_GL001193</name>
</gene>
<feature type="transmembrane region" description="Helical" evidence="1">
    <location>
        <begin position="6"/>
        <end position="22"/>
    </location>
</feature>
<keyword evidence="1" id="KW-0812">Transmembrane</keyword>
<proteinExistence type="predicted"/>
<dbReference type="EMBL" id="AZFX01000036">
    <property type="protein sequence ID" value="KRM10591.1"/>
    <property type="molecule type" value="Genomic_DNA"/>
</dbReference>
<evidence type="ECO:0000313" key="2">
    <source>
        <dbReference type="EMBL" id="KRM10591.1"/>
    </source>
</evidence>
<protein>
    <recommendedName>
        <fullName evidence="4">Integral membrane protein</fullName>
    </recommendedName>
</protein>
<evidence type="ECO:0000313" key="3">
    <source>
        <dbReference type="Proteomes" id="UP000051315"/>
    </source>
</evidence>
<keyword evidence="1" id="KW-1133">Transmembrane helix</keyword>